<protein>
    <submittedName>
        <fullName evidence="1">Uncharacterized protein</fullName>
    </submittedName>
</protein>
<comment type="caution">
    <text evidence="1">The sequence shown here is derived from an EMBL/GenBank/DDBJ whole genome shotgun (WGS) entry which is preliminary data.</text>
</comment>
<dbReference type="SUPFAM" id="SSF51126">
    <property type="entry name" value="Pectin lyase-like"/>
    <property type="match status" value="1"/>
</dbReference>
<accession>X1G570</accession>
<organism evidence="1">
    <name type="scientific">marine sediment metagenome</name>
    <dbReference type="NCBI Taxonomy" id="412755"/>
    <lineage>
        <taxon>unclassified sequences</taxon>
        <taxon>metagenomes</taxon>
        <taxon>ecological metagenomes</taxon>
    </lineage>
</organism>
<proteinExistence type="predicted"/>
<reference evidence="1" key="1">
    <citation type="journal article" date="2014" name="Front. Microbiol.">
        <title>High frequency of phylogenetically diverse reductive dehalogenase-homologous genes in deep subseafloor sedimentary metagenomes.</title>
        <authorList>
            <person name="Kawai M."/>
            <person name="Futagami T."/>
            <person name="Toyoda A."/>
            <person name="Takaki Y."/>
            <person name="Nishi S."/>
            <person name="Hori S."/>
            <person name="Arai W."/>
            <person name="Tsubouchi T."/>
            <person name="Morono Y."/>
            <person name="Uchiyama I."/>
            <person name="Ito T."/>
            <person name="Fujiyama A."/>
            <person name="Inagaki F."/>
            <person name="Takami H."/>
        </authorList>
    </citation>
    <scope>NUCLEOTIDE SEQUENCE</scope>
    <source>
        <strain evidence="1">Expedition CK06-06</strain>
    </source>
</reference>
<dbReference type="AlphaFoldDB" id="X1G570"/>
<gene>
    <name evidence="1" type="ORF">S03H2_38030</name>
</gene>
<dbReference type="InterPro" id="IPR011050">
    <property type="entry name" value="Pectin_lyase_fold/virulence"/>
</dbReference>
<name>X1G570_9ZZZZ</name>
<dbReference type="EMBL" id="BARU01023431">
    <property type="protein sequence ID" value="GAH53046.1"/>
    <property type="molecule type" value="Genomic_DNA"/>
</dbReference>
<feature type="non-terminal residue" evidence="1">
    <location>
        <position position="128"/>
    </location>
</feature>
<sequence>MQKRLVRKGLVLGIIVLFVGIGIVPGSSIKDRNRDYIVFSTADSGNGTLRQCMLNATSGDTIYFDTAVFPPGSPATITISSSLPQINQGDLTIDVSNAGVILNGSGTPGGTHGFHITSDGNTIKGMQI</sequence>
<evidence type="ECO:0000313" key="1">
    <source>
        <dbReference type="EMBL" id="GAH53046.1"/>
    </source>
</evidence>